<evidence type="ECO:0000256" key="5">
    <source>
        <dbReference type="ARBA" id="ARBA00022856"/>
    </source>
</evidence>
<dbReference type="PANTHER" id="PTHR22601">
    <property type="entry name" value="ISP4 LIKE PROTEIN"/>
    <property type="match status" value="1"/>
</dbReference>
<comment type="subcellular location">
    <subcellularLocation>
        <location evidence="1">Membrane</location>
        <topology evidence="1">Multi-pass membrane protein</topology>
    </subcellularLocation>
</comment>
<evidence type="ECO:0000256" key="7">
    <source>
        <dbReference type="ARBA" id="ARBA00022989"/>
    </source>
</evidence>
<feature type="transmembrane region" description="Helical" evidence="9">
    <location>
        <begin position="592"/>
        <end position="612"/>
    </location>
</feature>
<feature type="transmembrane region" description="Helical" evidence="9">
    <location>
        <begin position="624"/>
        <end position="644"/>
    </location>
</feature>
<dbReference type="Pfam" id="PF03169">
    <property type="entry name" value="OPT"/>
    <property type="match status" value="1"/>
</dbReference>
<comment type="similarity">
    <text evidence="2">Belongs to the oligopeptide OPT transporter family.</text>
</comment>
<evidence type="ECO:0000313" key="10">
    <source>
        <dbReference type="EMBL" id="KIO28914.1"/>
    </source>
</evidence>
<dbReference type="NCBIfam" id="TIGR00727">
    <property type="entry name" value="ISP4_OPT"/>
    <property type="match status" value="1"/>
</dbReference>
<evidence type="ECO:0000256" key="6">
    <source>
        <dbReference type="ARBA" id="ARBA00022927"/>
    </source>
</evidence>
<feature type="transmembrane region" description="Helical" evidence="9">
    <location>
        <begin position="394"/>
        <end position="413"/>
    </location>
</feature>
<name>A0A0C3QNY5_9AGAM</name>
<dbReference type="EMBL" id="KN822989">
    <property type="protein sequence ID" value="KIO28914.1"/>
    <property type="molecule type" value="Genomic_DNA"/>
</dbReference>
<evidence type="ECO:0000313" key="11">
    <source>
        <dbReference type="Proteomes" id="UP000054248"/>
    </source>
</evidence>
<evidence type="ECO:0000256" key="2">
    <source>
        <dbReference type="ARBA" id="ARBA00008807"/>
    </source>
</evidence>
<evidence type="ECO:0000256" key="9">
    <source>
        <dbReference type="SAM" id="Phobius"/>
    </source>
</evidence>
<dbReference type="Proteomes" id="UP000054248">
    <property type="component" value="Unassembled WGS sequence"/>
</dbReference>
<feature type="transmembrane region" description="Helical" evidence="9">
    <location>
        <begin position="279"/>
        <end position="297"/>
    </location>
</feature>
<keyword evidence="4 9" id="KW-0812">Transmembrane</keyword>
<feature type="transmembrane region" description="Helical" evidence="9">
    <location>
        <begin position="473"/>
        <end position="495"/>
    </location>
</feature>
<dbReference type="InterPro" id="IPR004648">
    <property type="entry name" value="Oligpept_transpt"/>
</dbReference>
<keyword evidence="7 9" id="KW-1133">Transmembrane helix</keyword>
<feature type="transmembrane region" description="Helical" evidence="9">
    <location>
        <begin position="240"/>
        <end position="267"/>
    </location>
</feature>
<proteinExistence type="inferred from homology"/>
<feature type="transmembrane region" description="Helical" evidence="9">
    <location>
        <begin position="525"/>
        <end position="543"/>
    </location>
</feature>
<dbReference type="OrthoDB" id="3198767at2759"/>
<gene>
    <name evidence="10" type="ORF">M407DRAFT_229195</name>
</gene>
<feature type="transmembrane region" description="Helical" evidence="9">
    <location>
        <begin position="555"/>
        <end position="580"/>
    </location>
</feature>
<feature type="transmembrane region" description="Helical" evidence="9">
    <location>
        <begin position="785"/>
        <end position="803"/>
    </location>
</feature>
<keyword evidence="6" id="KW-0653">Protein transport</keyword>
<evidence type="ECO:0000256" key="4">
    <source>
        <dbReference type="ARBA" id="ARBA00022692"/>
    </source>
</evidence>
<dbReference type="AlphaFoldDB" id="A0A0C3QNY5"/>
<dbReference type="GO" id="GO:0016020">
    <property type="term" value="C:membrane"/>
    <property type="evidence" value="ECO:0007669"/>
    <property type="project" value="UniProtKB-SubCell"/>
</dbReference>
<feature type="transmembrane region" description="Helical" evidence="9">
    <location>
        <begin position="178"/>
        <end position="198"/>
    </location>
</feature>
<accession>A0A0C3QNY5</accession>
<dbReference type="HOGENOM" id="CLU_004965_1_1_1"/>
<feature type="transmembrane region" description="Helical" evidence="9">
    <location>
        <begin position="317"/>
        <end position="336"/>
    </location>
</feature>
<dbReference type="NCBIfam" id="TIGR00728">
    <property type="entry name" value="OPT_sfam"/>
    <property type="match status" value="1"/>
</dbReference>
<protein>
    <recommendedName>
        <fullName evidence="12">OPT superfamily oligopeptide transporter</fullName>
    </recommendedName>
</protein>
<keyword evidence="5" id="KW-0571">Peptide transport</keyword>
<feature type="transmembrane region" description="Helical" evidence="9">
    <location>
        <begin position="69"/>
        <end position="89"/>
    </location>
</feature>
<keyword evidence="3" id="KW-0813">Transport</keyword>
<reference evidence="11" key="2">
    <citation type="submission" date="2015-01" db="EMBL/GenBank/DDBJ databases">
        <title>Evolutionary Origins and Diversification of the Mycorrhizal Mutualists.</title>
        <authorList>
            <consortium name="DOE Joint Genome Institute"/>
            <consortium name="Mycorrhizal Genomics Consortium"/>
            <person name="Kohler A."/>
            <person name="Kuo A."/>
            <person name="Nagy L.G."/>
            <person name="Floudas D."/>
            <person name="Copeland A."/>
            <person name="Barry K.W."/>
            <person name="Cichocki N."/>
            <person name="Veneault-Fourrey C."/>
            <person name="LaButti K."/>
            <person name="Lindquist E.A."/>
            <person name="Lipzen A."/>
            <person name="Lundell T."/>
            <person name="Morin E."/>
            <person name="Murat C."/>
            <person name="Riley R."/>
            <person name="Ohm R."/>
            <person name="Sun H."/>
            <person name="Tunlid A."/>
            <person name="Henrissat B."/>
            <person name="Grigoriev I.V."/>
            <person name="Hibbett D.S."/>
            <person name="Martin F."/>
        </authorList>
    </citation>
    <scope>NUCLEOTIDE SEQUENCE [LARGE SCALE GENOMIC DNA]</scope>
    <source>
        <strain evidence="11">MUT 4182</strain>
    </source>
</reference>
<organism evidence="10 11">
    <name type="scientific">Tulasnella calospora MUT 4182</name>
    <dbReference type="NCBI Taxonomy" id="1051891"/>
    <lineage>
        <taxon>Eukaryota</taxon>
        <taxon>Fungi</taxon>
        <taxon>Dikarya</taxon>
        <taxon>Basidiomycota</taxon>
        <taxon>Agaricomycotina</taxon>
        <taxon>Agaricomycetes</taxon>
        <taxon>Cantharellales</taxon>
        <taxon>Tulasnellaceae</taxon>
        <taxon>Tulasnella</taxon>
    </lineage>
</organism>
<evidence type="ECO:0008006" key="12">
    <source>
        <dbReference type="Google" id="ProtNLM"/>
    </source>
</evidence>
<dbReference type="InterPro" id="IPR004813">
    <property type="entry name" value="OPT"/>
</dbReference>
<dbReference type="GO" id="GO:0035673">
    <property type="term" value="F:oligopeptide transmembrane transporter activity"/>
    <property type="evidence" value="ECO:0007669"/>
    <property type="project" value="InterPro"/>
</dbReference>
<keyword evidence="8 9" id="KW-0472">Membrane</keyword>
<evidence type="ECO:0000256" key="1">
    <source>
        <dbReference type="ARBA" id="ARBA00004141"/>
    </source>
</evidence>
<feature type="transmembrane region" description="Helical" evidence="9">
    <location>
        <begin position="445"/>
        <end position="461"/>
    </location>
</feature>
<feature type="transmembrane region" description="Helical" evidence="9">
    <location>
        <begin position="696"/>
        <end position="724"/>
    </location>
</feature>
<sequence>MAKALTSAVRGSEKTVDFSDQARGVCVQETVKSIEESSHGEDEDSPFPEVRASVSNVDDPDMPCLTLRIWLVGITPCLILSSANMFFYLRYPAPYWSGPVSVILAWLGGKLLEKILPISTWTVAGYEFSLNPGPFNIKEHTLMYLLGGLTLEGNVAPYAMGATIVWEKKYHQGSSTGLTFNFLIVLSTQILGFGLVGLCDHLLVWPASAIWPTELAMCATLNALHAGDDAYSNHKGPREITFFATVVVAAGVWAFFPGYIFTALSYFSFFCWIFPKNVIVNQLFGGISGLGMNILTLDWTQISMGPPPLITPFWSQLHSFGAFILFYWIVVPILYYRNVWNSAHLPIFGGMAYDRWAQPYDVTRVLDLETLKFNSTAYEEYSPVYLPISFAMTYLLAFAMPPATLVYTVLVYWPKIWGFIQRKAPNDEPDDIHAKLMRKYSTIPWWWYGAVFIVSLALSIGSTKVQPELELPLLAIVLAILVAAIWIIPVCYVMAISGQTPAVNLIAQIIPGALWQERPLVNMVFKSYVVQGLSIGIVFVRAAKLGHYMKIPARYRFMVQAIGIVLTTFIQLCIQSLIFAGVQDICQPNQSARLICAHNQVFYSASVIWGLIGPRRQFGKGGVYYGEIYALIAGAMFPLLIWWWCQLQPKSSLRKFNFAVALAGCTYAPPATGINYSSSFCVGLISQWYLRTRKPFWWATYNFILSGALDSGTAVGITICFLILQLPKSGNVVLKWWGNTVWQSSEKSRSMLCFLDIADPVAQTALSLGCQWCCVPSDRSKCRILMVYFLPDLYIAYFAFGFWS</sequence>
<evidence type="ECO:0000256" key="8">
    <source>
        <dbReference type="ARBA" id="ARBA00023136"/>
    </source>
</evidence>
<reference evidence="10 11" key="1">
    <citation type="submission" date="2014-04" db="EMBL/GenBank/DDBJ databases">
        <authorList>
            <consortium name="DOE Joint Genome Institute"/>
            <person name="Kuo A."/>
            <person name="Girlanda M."/>
            <person name="Perotto S."/>
            <person name="Kohler A."/>
            <person name="Nagy L.G."/>
            <person name="Floudas D."/>
            <person name="Copeland A."/>
            <person name="Barry K.W."/>
            <person name="Cichocki N."/>
            <person name="Veneault-Fourrey C."/>
            <person name="LaButti K."/>
            <person name="Lindquist E.A."/>
            <person name="Lipzen A."/>
            <person name="Lundell T."/>
            <person name="Morin E."/>
            <person name="Murat C."/>
            <person name="Sun H."/>
            <person name="Tunlid A."/>
            <person name="Henrissat B."/>
            <person name="Grigoriev I.V."/>
            <person name="Hibbett D.S."/>
            <person name="Martin F."/>
            <person name="Nordberg H.P."/>
            <person name="Cantor M.N."/>
            <person name="Hua S.X."/>
        </authorList>
    </citation>
    <scope>NUCLEOTIDE SEQUENCE [LARGE SCALE GENOMIC DNA]</scope>
    <source>
        <strain evidence="10 11">MUT 4182</strain>
    </source>
</reference>
<keyword evidence="11" id="KW-1185">Reference proteome</keyword>
<dbReference type="GO" id="GO:0015031">
    <property type="term" value="P:protein transport"/>
    <property type="evidence" value="ECO:0007669"/>
    <property type="project" value="UniProtKB-KW"/>
</dbReference>
<evidence type="ECO:0000256" key="3">
    <source>
        <dbReference type="ARBA" id="ARBA00022448"/>
    </source>
</evidence>